<evidence type="ECO:0000313" key="1">
    <source>
        <dbReference type="EMBL" id="SDR70038.1"/>
    </source>
</evidence>
<reference evidence="1 2" key="1">
    <citation type="submission" date="2016-10" db="EMBL/GenBank/DDBJ databases">
        <authorList>
            <person name="Varghese N."/>
            <person name="Submissions S."/>
        </authorList>
    </citation>
    <scope>NUCLEOTIDE SEQUENCE [LARGE SCALE GENOMIC DNA]</scope>
    <source>
        <strain evidence="1 2">BS3111</strain>
    </source>
</reference>
<proteinExistence type="predicted"/>
<sequence>MNFGAVRFKVSCLKTLTAVEADPDRSNQHEFNGVRELKDLFGDARFSATAMFSVRGSAETCRASITWYDAREAHPSRTEHRLYFETNIVMKQAEEGDNIVVGYDVNDKLNIVLLKRQAPDHVIHRGWAKV</sequence>
<evidence type="ECO:0000313" key="2">
    <source>
        <dbReference type="Proteomes" id="UP000183126"/>
    </source>
</evidence>
<accession>A0ABY0TYG9</accession>
<dbReference type="Proteomes" id="UP000183126">
    <property type="component" value="Chromosome I"/>
</dbReference>
<organism evidence="1 2">
    <name type="scientific">Pseudomonas trivialis</name>
    <dbReference type="NCBI Taxonomy" id="200450"/>
    <lineage>
        <taxon>Bacteria</taxon>
        <taxon>Pseudomonadati</taxon>
        <taxon>Pseudomonadota</taxon>
        <taxon>Gammaproteobacteria</taxon>
        <taxon>Pseudomonadales</taxon>
        <taxon>Pseudomonadaceae</taxon>
        <taxon>Pseudomonas</taxon>
    </lineage>
</organism>
<keyword evidence="2" id="KW-1185">Reference proteome</keyword>
<name>A0ABY0TYG9_9PSED</name>
<gene>
    <name evidence="1" type="ORF">SAMN04490205_0056</name>
</gene>
<evidence type="ECO:0008006" key="3">
    <source>
        <dbReference type="Google" id="ProtNLM"/>
    </source>
</evidence>
<dbReference type="EMBL" id="LT629760">
    <property type="protein sequence ID" value="SDR70038.1"/>
    <property type="molecule type" value="Genomic_DNA"/>
</dbReference>
<protein>
    <recommendedName>
        <fullName evidence="3">Type II restriction endonuclease</fullName>
    </recommendedName>
</protein>